<proteinExistence type="predicted"/>
<reference evidence="1" key="1">
    <citation type="journal article" date="2019" name="Sci. Rep.">
        <title>Draft genome of Tanacetum cinerariifolium, the natural source of mosquito coil.</title>
        <authorList>
            <person name="Yamashiro T."/>
            <person name="Shiraishi A."/>
            <person name="Satake H."/>
            <person name="Nakayama K."/>
        </authorList>
    </citation>
    <scope>NUCLEOTIDE SEQUENCE</scope>
</reference>
<accession>A0A699XN87</accession>
<name>A0A699XN87_TANCI</name>
<dbReference type="EMBL" id="BKCJ011868267">
    <property type="protein sequence ID" value="GFD59710.1"/>
    <property type="molecule type" value="Genomic_DNA"/>
</dbReference>
<evidence type="ECO:0000313" key="1">
    <source>
        <dbReference type="EMBL" id="GFD59710.1"/>
    </source>
</evidence>
<feature type="non-terminal residue" evidence="1">
    <location>
        <position position="81"/>
    </location>
</feature>
<sequence length="81" mass="8568">MQVQAQALNDAPLPVIGADHGIDLQAFNKDGIQTLHSAARQGRPAPLESGVPARNSTHVLVAGVTRLPARLGVLRHRPEPP</sequence>
<protein>
    <submittedName>
        <fullName evidence="1">Uncharacterized protein</fullName>
    </submittedName>
</protein>
<comment type="caution">
    <text evidence="1">The sequence shown here is derived from an EMBL/GenBank/DDBJ whole genome shotgun (WGS) entry which is preliminary data.</text>
</comment>
<organism evidence="1">
    <name type="scientific">Tanacetum cinerariifolium</name>
    <name type="common">Dalmatian daisy</name>
    <name type="synonym">Chrysanthemum cinerariifolium</name>
    <dbReference type="NCBI Taxonomy" id="118510"/>
    <lineage>
        <taxon>Eukaryota</taxon>
        <taxon>Viridiplantae</taxon>
        <taxon>Streptophyta</taxon>
        <taxon>Embryophyta</taxon>
        <taxon>Tracheophyta</taxon>
        <taxon>Spermatophyta</taxon>
        <taxon>Magnoliopsida</taxon>
        <taxon>eudicotyledons</taxon>
        <taxon>Gunneridae</taxon>
        <taxon>Pentapetalae</taxon>
        <taxon>asterids</taxon>
        <taxon>campanulids</taxon>
        <taxon>Asterales</taxon>
        <taxon>Asteraceae</taxon>
        <taxon>Asteroideae</taxon>
        <taxon>Anthemideae</taxon>
        <taxon>Anthemidinae</taxon>
        <taxon>Tanacetum</taxon>
    </lineage>
</organism>
<dbReference type="AlphaFoldDB" id="A0A699XN87"/>
<gene>
    <name evidence="1" type="ORF">Tci_931679</name>
</gene>